<organism evidence="1 2">
    <name type="scientific">Acetobacter conturbans</name>
    <dbReference type="NCBI Taxonomy" id="1737472"/>
    <lineage>
        <taxon>Bacteria</taxon>
        <taxon>Pseudomonadati</taxon>
        <taxon>Pseudomonadota</taxon>
        <taxon>Alphaproteobacteria</taxon>
        <taxon>Acetobacterales</taxon>
        <taxon>Acetobacteraceae</taxon>
        <taxon>Acetobacter</taxon>
    </lineage>
</organism>
<comment type="caution">
    <text evidence="1">The sequence shown here is derived from an EMBL/GenBank/DDBJ whole genome shotgun (WGS) entry which is preliminary data.</text>
</comment>
<dbReference type="RefSeq" id="WP_173571057.1">
    <property type="nucleotide sequence ID" value="NZ_WOSY01000017.1"/>
</dbReference>
<keyword evidence="2" id="KW-1185">Reference proteome</keyword>
<reference evidence="1 2" key="1">
    <citation type="journal article" date="2020" name="Int. J. Syst. Evol. Microbiol.">
        <title>Novel acetic acid bacteria from cider fermentations: Acetobacter conturbans sp. nov. and Acetobacter fallax sp. nov.</title>
        <authorList>
            <person name="Sombolestani A.S."/>
            <person name="Cleenwerck I."/>
            <person name="Cnockaert M."/>
            <person name="Borremans W."/>
            <person name="Wieme A.D."/>
            <person name="De Vuyst L."/>
            <person name="Vandamme P."/>
        </authorList>
    </citation>
    <scope>NUCLEOTIDE SEQUENCE [LARGE SCALE GENOMIC DNA]</scope>
    <source>
        <strain evidence="1 2">LMG 1627</strain>
    </source>
</reference>
<evidence type="ECO:0000313" key="2">
    <source>
        <dbReference type="Proteomes" id="UP000631653"/>
    </source>
</evidence>
<dbReference type="EMBL" id="WOSY01000017">
    <property type="protein sequence ID" value="NHN89725.1"/>
    <property type="molecule type" value="Genomic_DNA"/>
</dbReference>
<proteinExistence type="predicted"/>
<sequence length="208" mass="22472">MTVISDALADLSGDERAAVWMIRYFAGPGRPCCRLGTGTLGGLFFRKDLDALGDSFRHALDRCAGMGVQLLDVRTRGCDAVSLTELLLLDATALAQSGDEKQMRATLHRVFVQHHVVSSFAAVTVQLAACLASAGYWLLSRTCVRVDRLAESQAIPDPIRETRRNRAETRSVRPVAAASLATMSRWRGHDMGLAQVLWPVPGGIGVPA</sequence>
<accession>A0ABX0K536</accession>
<evidence type="ECO:0000313" key="1">
    <source>
        <dbReference type="EMBL" id="NHN89725.1"/>
    </source>
</evidence>
<protein>
    <submittedName>
        <fullName evidence="1">Uncharacterized protein</fullName>
    </submittedName>
</protein>
<dbReference type="Proteomes" id="UP000631653">
    <property type="component" value="Unassembled WGS sequence"/>
</dbReference>
<gene>
    <name evidence="1" type="ORF">GOB81_14000</name>
</gene>
<name>A0ABX0K536_9PROT</name>